<protein>
    <submittedName>
        <fullName evidence="2">Uncharacterized protein</fullName>
    </submittedName>
</protein>
<dbReference type="AlphaFoldDB" id="A0A4T2CBF4"/>
<sequence>MQWWAWVIIWAGLGLCLVGMLAFFAVRLFRKAMRTLGELTDLGEKVANISATVTELELSVSDNAILLGYPVMSRRREVVKRRRDDRKQLRREKTLERGKLLVRTDFRQRTWPHAR</sequence>
<comment type="caution">
    <text evidence="2">The sequence shown here is derived from an EMBL/GenBank/DDBJ whole genome shotgun (WGS) entry which is preliminary data.</text>
</comment>
<keyword evidence="1" id="KW-0812">Transmembrane</keyword>
<gene>
    <name evidence="2" type="ORF">D4765_01475</name>
</gene>
<feature type="transmembrane region" description="Helical" evidence="1">
    <location>
        <begin position="6"/>
        <end position="26"/>
    </location>
</feature>
<name>A0A4T2CBF4_9MICO</name>
<organism evidence="2 3">
    <name type="scientific">Subtercola vilae</name>
    <dbReference type="NCBI Taxonomy" id="2056433"/>
    <lineage>
        <taxon>Bacteria</taxon>
        <taxon>Bacillati</taxon>
        <taxon>Actinomycetota</taxon>
        <taxon>Actinomycetes</taxon>
        <taxon>Micrococcales</taxon>
        <taxon>Microbacteriaceae</taxon>
        <taxon>Subtercola</taxon>
    </lineage>
</organism>
<dbReference type="OrthoDB" id="5119509at2"/>
<proteinExistence type="predicted"/>
<dbReference type="Proteomes" id="UP000306192">
    <property type="component" value="Unassembled WGS sequence"/>
</dbReference>
<reference evidence="2 3" key="1">
    <citation type="journal article" date="2019" name="Microorganisms">
        <title>Systematic Affiliation and Genome Analysis of Subtercola vilae DB165(T) with Particular Emphasis on Cold Adaptation of an Isolate from a High-Altitude Cold Volcano Lake.</title>
        <authorList>
            <person name="Villalobos A.S."/>
            <person name="Wiese J."/>
            <person name="Imhoff J.F."/>
            <person name="Dorador C."/>
            <person name="Keller A."/>
            <person name="Hentschel U."/>
        </authorList>
    </citation>
    <scope>NUCLEOTIDE SEQUENCE [LARGE SCALE GENOMIC DNA]</scope>
    <source>
        <strain evidence="2 3">DB165</strain>
    </source>
</reference>
<dbReference type="EMBL" id="QYRT01000002">
    <property type="protein sequence ID" value="TIH40681.1"/>
    <property type="molecule type" value="Genomic_DNA"/>
</dbReference>
<accession>A0A4T2CBF4</accession>
<keyword evidence="1" id="KW-0472">Membrane</keyword>
<keyword evidence="3" id="KW-1185">Reference proteome</keyword>
<evidence type="ECO:0000256" key="1">
    <source>
        <dbReference type="SAM" id="Phobius"/>
    </source>
</evidence>
<keyword evidence="1" id="KW-1133">Transmembrane helix</keyword>
<evidence type="ECO:0000313" key="2">
    <source>
        <dbReference type="EMBL" id="TIH40681.1"/>
    </source>
</evidence>
<evidence type="ECO:0000313" key="3">
    <source>
        <dbReference type="Proteomes" id="UP000306192"/>
    </source>
</evidence>
<dbReference type="RefSeq" id="WP_136640453.1">
    <property type="nucleotide sequence ID" value="NZ_QYRT01000002.1"/>
</dbReference>